<evidence type="ECO:0000313" key="2">
    <source>
        <dbReference type="Proteomes" id="UP001303902"/>
    </source>
</evidence>
<dbReference type="EMBL" id="CP129118">
    <property type="protein sequence ID" value="WOV86308.1"/>
    <property type="molecule type" value="Genomic_DNA"/>
</dbReference>
<dbReference type="RefSeq" id="WP_317965363.1">
    <property type="nucleotide sequence ID" value="NZ_CP129118.1"/>
</dbReference>
<organism evidence="1 2">
    <name type="scientific">Sporosarcina oncorhynchi</name>
    <dbReference type="NCBI Taxonomy" id="3056444"/>
    <lineage>
        <taxon>Bacteria</taxon>
        <taxon>Bacillati</taxon>
        <taxon>Bacillota</taxon>
        <taxon>Bacilli</taxon>
        <taxon>Bacillales</taxon>
        <taxon>Caryophanaceae</taxon>
        <taxon>Sporosarcina</taxon>
    </lineage>
</organism>
<name>A0ABZ0L331_9BACL</name>
<protein>
    <submittedName>
        <fullName evidence="1">Uncharacterized protein</fullName>
    </submittedName>
</protein>
<sequence>MNTRIEPPRSIEELATFLQQMNADMENHVGYCGNTKAEIYNTLSNDFSDLKLEQSFAVAYQHDVIVGAIGLEQGAKNRTSHYFHN</sequence>
<accession>A0ABZ0L331</accession>
<evidence type="ECO:0000313" key="1">
    <source>
        <dbReference type="EMBL" id="WOV86308.1"/>
    </source>
</evidence>
<dbReference type="Proteomes" id="UP001303902">
    <property type="component" value="Chromosome"/>
</dbReference>
<proteinExistence type="predicted"/>
<gene>
    <name evidence="1" type="ORF">QWT69_10185</name>
</gene>
<reference evidence="1 2" key="1">
    <citation type="submission" date="2023-06" db="EMBL/GenBank/DDBJ databases">
        <title>Sporosarcina sp. nov., isolated from Korean tranditional fermented seafood 'Jeotgal'.</title>
        <authorList>
            <person name="Yang A.I."/>
            <person name="Shin N.-R."/>
        </authorList>
    </citation>
    <scope>NUCLEOTIDE SEQUENCE [LARGE SCALE GENOMIC DNA]</scope>
    <source>
        <strain evidence="1 2">T2O-4</strain>
    </source>
</reference>
<keyword evidence="2" id="KW-1185">Reference proteome</keyword>